<accession>A0AAD6T4N3</accession>
<keyword evidence="2" id="KW-1185">Reference proteome</keyword>
<dbReference type="EMBL" id="JARJCM010000025">
    <property type="protein sequence ID" value="KAJ7039724.1"/>
    <property type="molecule type" value="Genomic_DNA"/>
</dbReference>
<dbReference type="AlphaFoldDB" id="A0AAD6T4N3"/>
<proteinExistence type="predicted"/>
<comment type="caution">
    <text evidence="1">The sequence shown here is derived from an EMBL/GenBank/DDBJ whole genome shotgun (WGS) entry which is preliminary data.</text>
</comment>
<protein>
    <submittedName>
        <fullName evidence="1">Uncharacterized protein</fullName>
    </submittedName>
</protein>
<sequence length="260" mass="27888">MAKYTVYDAMSALRKTVRHSARRPAIAATGSHAVIDRRGVFRPEPKIQASRQPLSFNLRICFTGTLSSPKTVSTPFSDTFSQGIGLRKRTHGSRVPVSARASEPRNSSFAVSLQRFRTGGQECIAIAPYFLRGCTIVQHDLGHQVGVLLAPGISDWEQEAFCATRLRLLTSSADAVATSGVSSAILRALPIGPSERSACGCKIDWGNVKPARGKLRADCIAHANVRGDNGLGTLWPLPSLSLPAARDLSYLGFRIGASVC</sequence>
<name>A0AAD6T4N3_9AGAR</name>
<dbReference type="Proteomes" id="UP001218188">
    <property type="component" value="Unassembled WGS sequence"/>
</dbReference>
<organism evidence="1 2">
    <name type="scientific">Mycena alexandri</name>
    <dbReference type="NCBI Taxonomy" id="1745969"/>
    <lineage>
        <taxon>Eukaryota</taxon>
        <taxon>Fungi</taxon>
        <taxon>Dikarya</taxon>
        <taxon>Basidiomycota</taxon>
        <taxon>Agaricomycotina</taxon>
        <taxon>Agaricomycetes</taxon>
        <taxon>Agaricomycetidae</taxon>
        <taxon>Agaricales</taxon>
        <taxon>Marasmiineae</taxon>
        <taxon>Mycenaceae</taxon>
        <taxon>Mycena</taxon>
    </lineage>
</organism>
<evidence type="ECO:0000313" key="2">
    <source>
        <dbReference type="Proteomes" id="UP001218188"/>
    </source>
</evidence>
<evidence type="ECO:0000313" key="1">
    <source>
        <dbReference type="EMBL" id="KAJ7039724.1"/>
    </source>
</evidence>
<reference evidence="1" key="1">
    <citation type="submission" date="2023-03" db="EMBL/GenBank/DDBJ databases">
        <title>Massive genome expansion in bonnet fungi (Mycena s.s.) driven by repeated elements and novel gene families across ecological guilds.</title>
        <authorList>
            <consortium name="Lawrence Berkeley National Laboratory"/>
            <person name="Harder C.B."/>
            <person name="Miyauchi S."/>
            <person name="Viragh M."/>
            <person name="Kuo A."/>
            <person name="Thoen E."/>
            <person name="Andreopoulos B."/>
            <person name="Lu D."/>
            <person name="Skrede I."/>
            <person name="Drula E."/>
            <person name="Henrissat B."/>
            <person name="Morin E."/>
            <person name="Kohler A."/>
            <person name="Barry K."/>
            <person name="LaButti K."/>
            <person name="Morin E."/>
            <person name="Salamov A."/>
            <person name="Lipzen A."/>
            <person name="Mereny Z."/>
            <person name="Hegedus B."/>
            <person name="Baldrian P."/>
            <person name="Stursova M."/>
            <person name="Weitz H."/>
            <person name="Taylor A."/>
            <person name="Grigoriev I.V."/>
            <person name="Nagy L.G."/>
            <person name="Martin F."/>
            <person name="Kauserud H."/>
        </authorList>
    </citation>
    <scope>NUCLEOTIDE SEQUENCE</scope>
    <source>
        <strain evidence="1">CBHHK200</strain>
    </source>
</reference>
<gene>
    <name evidence="1" type="ORF">C8F04DRAFT_1178448</name>
</gene>